<dbReference type="InterPro" id="IPR000889">
    <property type="entry name" value="Glutathione_peroxidase"/>
</dbReference>
<dbReference type="Proteomes" id="UP001652700">
    <property type="component" value="Unplaced"/>
</dbReference>
<evidence type="ECO:0000256" key="2">
    <source>
        <dbReference type="ARBA" id="ARBA00022559"/>
    </source>
</evidence>
<dbReference type="InParanoid" id="A0A6P7FH56"/>
<dbReference type="GeneID" id="114329378"/>
<dbReference type="FunFam" id="3.40.30.10:FF:000025">
    <property type="entry name" value="Glutathione peroxidase"/>
    <property type="match status" value="1"/>
</dbReference>
<name>A0A6P7FH56_DIAVI</name>
<dbReference type="PROSITE" id="PS51355">
    <property type="entry name" value="GLUTATHIONE_PEROXID_3"/>
    <property type="match status" value="1"/>
</dbReference>
<dbReference type="Pfam" id="PF00255">
    <property type="entry name" value="GSHPx"/>
    <property type="match status" value="1"/>
</dbReference>
<feature type="domain" description="Thioredoxin" evidence="7">
    <location>
        <begin position="64"/>
        <end position="225"/>
    </location>
</feature>
<dbReference type="GO" id="GO:0004601">
    <property type="term" value="F:peroxidase activity"/>
    <property type="evidence" value="ECO:0007669"/>
    <property type="project" value="UniProtKB-KW"/>
</dbReference>
<dbReference type="InterPro" id="IPR013766">
    <property type="entry name" value="Thioredoxin_domain"/>
</dbReference>
<dbReference type="CDD" id="cd00340">
    <property type="entry name" value="GSH_Peroxidase"/>
    <property type="match status" value="1"/>
</dbReference>
<dbReference type="Gene3D" id="3.40.30.10">
    <property type="entry name" value="Glutaredoxin"/>
    <property type="match status" value="1"/>
</dbReference>
<dbReference type="PRINTS" id="PR01011">
    <property type="entry name" value="GLUTPROXDASE"/>
</dbReference>
<keyword evidence="6" id="KW-0472">Membrane</keyword>
<evidence type="ECO:0000313" key="8">
    <source>
        <dbReference type="EnsemblMetazoa" id="XP_028134257.1"/>
    </source>
</evidence>
<evidence type="ECO:0000256" key="5">
    <source>
        <dbReference type="RuleBase" id="RU000499"/>
    </source>
</evidence>
<reference evidence="8" key="2">
    <citation type="submission" date="2025-05" db="UniProtKB">
        <authorList>
            <consortium name="EnsemblMetazoa"/>
        </authorList>
    </citation>
    <scope>IDENTIFICATION</scope>
</reference>
<dbReference type="RefSeq" id="XP_028134257.1">
    <property type="nucleotide sequence ID" value="XM_028278456.1"/>
</dbReference>
<evidence type="ECO:0000256" key="1">
    <source>
        <dbReference type="ARBA" id="ARBA00006926"/>
    </source>
</evidence>
<keyword evidence="3" id="KW-0712">Selenocysteine</keyword>
<keyword evidence="4 5" id="KW-0560">Oxidoreductase</keyword>
<gene>
    <name evidence="10" type="primary">LOC114329378</name>
</gene>
<reference evidence="10" key="1">
    <citation type="submission" date="2025-04" db="UniProtKB">
        <authorList>
            <consortium name="RefSeq"/>
        </authorList>
    </citation>
    <scope>IDENTIFICATION</scope>
    <source>
        <tissue evidence="10">Whole insect</tissue>
    </source>
</reference>
<protein>
    <recommendedName>
        <fullName evidence="5">Glutathione peroxidase</fullName>
    </recommendedName>
</protein>
<organism evidence="10">
    <name type="scientific">Diabrotica virgifera virgifera</name>
    <name type="common">western corn rootworm</name>
    <dbReference type="NCBI Taxonomy" id="50390"/>
    <lineage>
        <taxon>Eukaryota</taxon>
        <taxon>Metazoa</taxon>
        <taxon>Ecdysozoa</taxon>
        <taxon>Arthropoda</taxon>
        <taxon>Hexapoda</taxon>
        <taxon>Insecta</taxon>
        <taxon>Pterygota</taxon>
        <taxon>Neoptera</taxon>
        <taxon>Endopterygota</taxon>
        <taxon>Coleoptera</taxon>
        <taxon>Polyphaga</taxon>
        <taxon>Cucujiformia</taxon>
        <taxon>Chrysomeloidea</taxon>
        <taxon>Chrysomelidae</taxon>
        <taxon>Galerucinae</taxon>
        <taxon>Diabroticina</taxon>
        <taxon>Diabroticites</taxon>
        <taxon>Diabrotica</taxon>
    </lineage>
</organism>
<evidence type="ECO:0000256" key="6">
    <source>
        <dbReference type="SAM" id="Phobius"/>
    </source>
</evidence>
<dbReference type="PROSITE" id="PS51352">
    <property type="entry name" value="THIOREDOXIN_2"/>
    <property type="match status" value="1"/>
</dbReference>
<dbReference type="PROSITE" id="PS00460">
    <property type="entry name" value="GLUTATHIONE_PEROXID_1"/>
    <property type="match status" value="1"/>
</dbReference>
<dbReference type="FunCoup" id="A0A6P7FH56">
    <property type="interactions" value="1286"/>
</dbReference>
<sequence>MFITRPCSTGIGIPGIGVTLLLAPLLVIVAIVKASAKLEEQFCSSDSLDGCSQSTNTMSSPDNYKNANSIYEFTANDIKGEPVSLEKYRGHVCIIVNVASQCGYTKNNYAELVELYDEYAESKGLRILAFPCNQFAGQEPGSNAEICQFMQNKNVKFDMFEKVNVNGNDAHPLWSYLKHKQGGVLGDFIKWNFTKFIIDKNGQPVERHGPNTNPKDMVKYLEKYW</sequence>
<comment type="similarity">
    <text evidence="1 5">Belongs to the glutathione peroxidase family.</text>
</comment>
<dbReference type="PANTHER" id="PTHR11592">
    <property type="entry name" value="GLUTATHIONE PEROXIDASE"/>
    <property type="match status" value="1"/>
</dbReference>
<dbReference type="InterPro" id="IPR029760">
    <property type="entry name" value="GPX_CS"/>
</dbReference>
<keyword evidence="6" id="KW-0812">Transmembrane</keyword>
<proteinExistence type="inferred from homology"/>
<dbReference type="GO" id="GO:0006979">
    <property type="term" value="P:response to oxidative stress"/>
    <property type="evidence" value="ECO:0007669"/>
    <property type="project" value="InterPro"/>
</dbReference>
<dbReference type="PROSITE" id="PS00763">
    <property type="entry name" value="GLUTATHIONE_PEROXID_2"/>
    <property type="match status" value="1"/>
</dbReference>
<dbReference type="InterPro" id="IPR029759">
    <property type="entry name" value="GPX_AS"/>
</dbReference>
<accession>A0A6P7FH56</accession>
<keyword evidence="6" id="KW-1133">Transmembrane helix</keyword>
<evidence type="ECO:0000256" key="4">
    <source>
        <dbReference type="ARBA" id="ARBA00023002"/>
    </source>
</evidence>
<keyword evidence="9" id="KW-1185">Reference proteome</keyword>
<evidence type="ECO:0000313" key="9">
    <source>
        <dbReference type="Proteomes" id="UP001652700"/>
    </source>
</evidence>
<keyword evidence="2 5" id="KW-0575">Peroxidase</keyword>
<dbReference type="AlphaFoldDB" id="A0A6P7FH56"/>
<evidence type="ECO:0000313" key="10">
    <source>
        <dbReference type="RefSeq" id="XP_028134257.1"/>
    </source>
</evidence>
<evidence type="ECO:0000259" key="7">
    <source>
        <dbReference type="PROSITE" id="PS51352"/>
    </source>
</evidence>
<dbReference type="PANTHER" id="PTHR11592:SF134">
    <property type="entry name" value="PHOSPHOLIPID HYDROPEROXIDE GLUTATHIONE PEROXIDASE"/>
    <property type="match status" value="1"/>
</dbReference>
<dbReference type="SUPFAM" id="SSF52833">
    <property type="entry name" value="Thioredoxin-like"/>
    <property type="match status" value="1"/>
</dbReference>
<evidence type="ECO:0000256" key="3">
    <source>
        <dbReference type="ARBA" id="ARBA00022933"/>
    </source>
</evidence>
<dbReference type="InterPro" id="IPR036249">
    <property type="entry name" value="Thioredoxin-like_sf"/>
</dbReference>
<dbReference type="EnsemblMetazoa" id="XM_028278456.2">
    <property type="protein sequence ID" value="XP_028134257.1"/>
    <property type="gene ID" value="LOC114329378"/>
</dbReference>
<feature type="transmembrane region" description="Helical" evidence="6">
    <location>
        <begin position="12"/>
        <end position="32"/>
    </location>
</feature>
<dbReference type="OrthoDB" id="446890at2759"/>
<dbReference type="KEGG" id="dvv:114329378"/>